<dbReference type="SUPFAM" id="SSF47413">
    <property type="entry name" value="lambda repressor-like DNA-binding domains"/>
    <property type="match status" value="1"/>
</dbReference>
<proteinExistence type="predicted"/>
<dbReference type="CDD" id="cd00093">
    <property type="entry name" value="HTH_XRE"/>
    <property type="match status" value="1"/>
</dbReference>
<dbReference type="Proteomes" id="UP000178435">
    <property type="component" value="Unassembled WGS sequence"/>
</dbReference>
<dbReference type="SMART" id="SM00530">
    <property type="entry name" value="HTH_XRE"/>
    <property type="match status" value="1"/>
</dbReference>
<dbReference type="PANTHER" id="PTHR46558:SF3">
    <property type="entry name" value="TRANSCRIPTIONAL REGULATOR"/>
    <property type="match status" value="1"/>
</dbReference>
<dbReference type="InterPro" id="IPR010982">
    <property type="entry name" value="Lambda_DNA-bd_dom_sf"/>
</dbReference>
<evidence type="ECO:0000259" key="2">
    <source>
        <dbReference type="PROSITE" id="PS50943"/>
    </source>
</evidence>
<evidence type="ECO:0000256" key="1">
    <source>
        <dbReference type="ARBA" id="ARBA00023125"/>
    </source>
</evidence>
<dbReference type="AlphaFoldDB" id="A0A1F7RQU2"/>
<gene>
    <name evidence="3" type="ORF">A2149_06205</name>
</gene>
<accession>A0A1F7RQU2</accession>
<protein>
    <recommendedName>
        <fullName evidence="2">HTH cro/C1-type domain-containing protein</fullName>
    </recommendedName>
</protein>
<evidence type="ECO:0000313" key="4">
    <source>
        <dbReference type="Proteomes" id="UP000178435"/>
    </source>
</evidence>
<dbReference type="PANTHER" id="PTHR46558">
    <property type="entry name" value="TRACRIPTIONAL REGULATORY PROTEIN-RELATED-RELATED"/>
    <property type="match status" value="1"/>
</dbReference>
<dbReference type="Pfam" id="PF01381">
    <property type="entry name" value="HTH_3"/>
    <property type="match status" value="1"/>
</dbReference>
<name>A0A1F7RQU2_9BACT</name>
<organism evidence="3 4">
    <name type="scientific">Candidatus Schekmanbacteria bacterium RBG_16_38_11</name>
    <dbReference type="NCBI Taxonomy" id="1817880"/>
    <lineage>
        <taxon>Bacteria</taxon>
        <taxon>Candidatus Schekmaniibacteriota</taxon>
    </lineage>
</organism>
<dbReference type="InterPro" id="IPR001387">
    <property type="entry name" value="Cro/C1-type_HTH"/>
</dbReference>
<dbReference type="Gene3D" id="1.10.260.40">
    <property type="entry name" value="lambda repressor-like DNA-binding domains"/>
    <property type="match status" value="1"/>
</dbReference>
<dbReference type="EMBL" id="MGDF01000169">
    <property type="protein sequence ID" value="OGL43893.1"/>
    <property type="molecule type" value="Genomic_DNA"/>
</dbReference>
<dbReference type="GO" id="GO:0003677">
    <property type="term" value="F:DNA binding"/>
    <property type="evidence" value="ECO:0007669"/>
    <property type="project" value="UniProtKB-KW"/>
</dbReference>
<reference evidence="3 4" key="1">
    <citation type="journal article" date="2016" name="Nat. Commun.">
        <title>Thousands of microbial genomes shed light on interconnected biogeochemical processes in an aquifer system.</title>
        <authorList>
            <person name="Anantharaman K."/>
            <person name="Brown C.T."/>
            <person name="Hug L.A."/>
            <person name="Sharon I."/>
            <person name="Castelle C.J."/>
            <person name="Probst A.J."/>
            <person name="Thomas B.C."/>
            <person name="Singh A."/>
            <person name="Wilkins M.J."/>
            <person name="Karaoz U."/>
            <person name="Brodie E.L."/>
            <person name="Williams K.H."/>
            <person name="Hubbard S.S."/>
            <person name="Banfield J.F."/>
        </authorList>
    </citation>
    <scope>NUCLEOTIDE SEQUENCE [LARGE SCALE GENOMIC DNA]</scope>
</reference>
<dbReference type="PROSITE" id="PS50943">
    <property type="entry name" value="HTH_CROC1"/>
    <property type="match status" value="1"/>
</dbReference>
<evidence type="ECO:0000313" key="3">
    <source>
        <dbReference type="EMBL" id="OGL43893.1"/>
    </source>
</evidence>
<comment type="caution">
    <text evidence="3">The sequence shown here is derived from an EMBL/GenBank/DDBJ whole genome shotgun (WGS) entry which is preliminary data.</text>
</comment>
<keyword evidence="1" id="KW-0238">DNA-binding</keyword>
<sequence length="75" mass="8437">MENEFFKTVANKIKAVRKQKGITQSQLAKKLKISQQLISRIENGTQNISLFTLRKIVDSLGATLYLEISEKKGGL</sequence>
<feature type="domain" description="HTH cro/C1-type" evidence="2">
    <location>
        <begin position="13"/>
        <end position="66"/>
    </location>
</feature>